<reference evidence="1" key="1">
    <citation type="submission" date="2019-11" db="EMBL/GenBank/DDBJ databases">
        <title>Nori genome reveals adaptations in red seaweeds to the harsh intertidal environment.</title>
        <authorList>
            <person name="Wang D."/>
            <person name="Mao Y."/>
        </authorList>
    </citation>
    <scope>NUCLEOTIDE SEQUENCE</scope>
    <source>
        <tissue evidence="1">Gametophyte</tissue>
    </source>
</reference>
<evidence type="ECO:0000313" key="1">
    <source>
        <dbReference type="EMBL" id="KAK1858534.1"/>
    </source>
</evidence>
<keyword evidence="2" id="KW-1185">Reference proteome</keyword>
<dbReference type="EMBL" id="CM020618">
    <property type="protein sequence ID" value="KAK1858534.1"/>
    <property type="molecule type" value="Genomic_DNA"/>
</dbReference>
<comment type="caution">
    <text evidence="1">The sequence shown here is derived from an EMBL/GenBank/DDBJ whole genome shotgun (WGS) entry which is preliminary data.</text>
</comment>
<gene>
    <name evidence="1" type="ORF">I4F81_001135</name>
</gene>
<name>A0ACC3BLD6_PYRYE</name>
<accession>A0ACC3BLD6</accession>
<protein>
    <submittedName>
        <fullName evidence="1">Uncharacterized protein</fullName>
    </submittedName>
</protein>
<sequence length="932" mass="101934">MRRHHAPVGWATPASLCILGASSRPVMDARALRSSFVPPFQALAAKTSLWRRSSALEGLSYTQVDYATFEFKFEGRVPDQPPHTRYGWMPNSNVFHTRLCRVAVQASSRVRWRTGSILPAGSRECKHCKAGGSRLPRLGTSFESLGEDLCSTRRTPRGAASGTPAVIAGLALWNLACSHDMARQSSEPPEYAVLLGSYPDRLAPDLLVNVDDKVVDIFGTIAKHFDVSLGPGRAPSSSRQKCFFIRAAPGLGKTFLLHEMWRWWLQRRSPDAELQGVDVVFRELGRTANVLARQAELFTVTFNGCTCPTTTEMGWKAAGSANLFVNLRLCYAELVDPSISYVDFVDAVHGAIQSQMLTEGDIGAAAVAILKNRRGRLQSIPILLVDELSKVAPLYVNKLDNSTLGTYESAAAYVRSLCCVQLQTVGGTVLLTSLTEDLAAGETRSSGRKMEFACRTSYAASMAYRPAVEHGISPITKDQNVGYMTGKLLKVSADSSTSLPGGFVDALTRLLGGHGRFVNLTIRNLQALYEPWTLLPLVQYLTRREFKDWTAFSNTMSDIELEKLVGNAVAAAGESCNLAPLFDVLPGGLNSAKDIIAHVVLGVEVQPSDVVPGVPCSANGAFTTWDKVGADGIIGLPDSKNTKVLMVAWSLLCLQDRLKRNPDPFYTALRQLLLFPGERQTGGWLENFHLNWEVMISHARSLLPASYACVSIKKLLCSSAPGAYIGSSHLVNDVKVDASRARMMGVRPAVLDDLLRVEPNERGMLYDSVYKLSTSNSRPGTAVDAAVFFRLAQDFVHPHTKMVLAESTSLLVIYQIKDTSADSSVPSSAKDVTDNLSHIRSVVGEHHWEEWKDCIVYVLIDRRLGRLFLSNADSSVLFRESEMGKKCVLLTGDDLPGLFSTSLHDLLCAMEYMSDGVVSDPSVFIKTENKKV</sequence>
<evidence type="ECO:0000313" key="2">
    <source>
        <dbReference type="Proteomes" id="UP000798662"/>
    </source>
</evidence>
<organism evidence="1 2">
    <name type="scientific">Pyropia yezoensis</name>
    <name type="common">Susabi-nori</name>
    <name type="synonym">Porphyra yezoensis</name>
    <dbReference type="NCBI Taxonomy" id="2788"/>
    <lineage>
        <taxon>Eukaryota</taxon>
        <taxon>Rhodophyta</taxon>
        <taxon>Bangiophyceae</taxon>
        <taxon>Bangiales</taxon>
        <taxon>Bangiaceae</taxon>
        <taxon>Pyropia</taxon>
    </lineage>
</organism>
<dbReference type="Proteomes" id="UP000798662">
    <property type="component" value="Chromosome 1"/>
</dbReference>
<proteinExistence type="predicted"/>